<dbReference type="EMBL" id="AP024525">
    <property type="protein sequence ID" value="BCT76792.1"/>
    <property type="molecule type" value="Genomic_DNA"/>
</dbReference>
<evidence type="ECO:0000313" key="2">
    <source>
        <dbReference type="Proteomes" id="UP001319861"/>
    </source>
</evidence>
<evidence type="ECO:0008006" key="3">
    <source>
        <dbReference type="Google" id="ProtNLM"/>
    </source>
</evidence>
<name>A0ABM7PXE4_SINCY</name>
<dbReference type="PANTHER" id="PTHR30528:SF0">
    <property type="entry name" value="CYTOPLASMIC PROTEIN"/>
    <property type="match status" value="1"/>
</dbReference>
<keyword evidence="2" id="KW-1185">Reference proteome</keyword>
<accession>A0ABM7PXE4</accession>
<organism evidence="1 2">
    <name type="scientific">Sinomonas cyclohexanicum</name>
    <name type="common">Corynebacterium cyclohexanicum</name>
    <dbReference type="NCBI Taxonomy" id="322009"/>
    <lineage>
        <taxon>Bacteria</taxon>
        <taxon>Bacillati</taxon>
        <taxon>Actinomycetota</taxon>
        <taxon>Actinomycetes</taxon>
        <taxon>Micrococcales</taxon>
        <taxon>Micrococcaceae</taxon>
        <taxon>Sinomonas</taxon>
    </lineage>
</organism>
<evidence type="ECO:0000313" key="1">
    <source>
        <dbReference type="EMBL" id="BCT76792.1"/>
    </source>
</evidence>
<dbReference type="InterPro" id="IPR009351">
    <property type="entry name" value="AlkZ-like"/>
</dbReference>
<dbReference type="Proteomes" id="UP001319861">
    <property type="component" value="Chromosome"/>
</dbReference>
<dbReference type="PANTHER" id="PTHR30528">
    <property type="entry name" value="CYTOPLASMIC PROTEIN"/>
    <property type="match status" value="1"/>
</dbReference>
<protein>
    <recommendedName>
        <fullName evidence="3">Winged helix-turn-helix domain-containing protein</fullName>
    </recommendedName>
</protein>
<proteinExistence type="predicted"/>
<dbReference type="RefSeq" id="WP_229229571.1">
    <property type="nucleotide sequence ID" value="NZ_AP024525.1"/>
</dbReference>
<gene>
    <name evidence="1" type="ORF">SCMU_26340</name>
</gene>
<sequence>MTPRLTLAQARRMALAAQGLHRPRPSSPATGRSLARTFSRLQVVQIDSVNVLTRSHYLPFFSRLGPYDRAALDRLSSRSPRRMVEYWAHEASFVRPEHFEALRAWQRRKWVGAHGMDPGARSELAERILAVLATSRPLTAAALTERLGHVEERRRDQWGWNWNAVQHVLGSLFEDGLVSSAGRTSSFERRYTLAQAILPGASMPQEGARAGYARAGGPDDGLRLLTRAAVRAHGIGSARSIADYFRLPVRPVETVLGELIATGEVELVEVHGWAGPVYKDSAAILPRGAEARALLSPFDSLVFERRRLERLFGFRYRIEIYTPAPRREYGYYVLPFLLRDTVAARVDLKADRAGRSLLVHAAHGEPEAPPDTAVELAAELRLLADWLELDDVKVAERGNLAPALGRAVARGA</sequence>
<dbReference type="Pfam" id="PF06224">
    <property type="entry name" value="AlkZ-like"/>
    <property type="match status" value="1"/>
</dbReference>
<reference evidence="1 2" key="1">
    <citation type="journal article" date="2021" name="J. Biosci. Bioeng.">
        <title>Identification and characterization of a chc gene cluster responsible for the aromatization pathway of cyclohexanecarboxylate degradation in Sinomonas cyclohexanicum ATCC 51369.</title>
        <authorList>
            <person name="Yamamoto T."/>
            <person name="Hasegawa Y."/>
            <person name="Lau P.C.K."/>
            <person name="Iwaki H."/>
        </authorList>
    </citation>
    <scope>NUCLEOTIDE SEQUENCE [LARGE SCALE GENOMIC DNA]</scope>
    <source>
        <strain evidence="1 2">ATCC 51369</strain>
    </source>
</reference>